<name>A0A1G9HYN6_9ACTN</name>
<gene>
    <name evidence="8" type="ORF">SAMN04488242_0606</name>
</gene>
<evidence type="ECO:0000313" key="8">
    <source>
        <dbReference type="EMBL" id="SDL17935.1"/>
    </source>
</evidence>
<evidence type="ECO:0000256" key="2">
    <source>
        <dbReference type="ARBA" id="ARBA00022448"/>
    </source>
</evidence>
<feature type="transmembrane region" description="Helical" evidence="6">
    <location>
        <begin position="318"/>
        <end position="336"/>
    </location>
</feature>
<feature type="transmembrane region" description="Helical" evidence="6">
    <location>
        <begin position="342"/>
        <end position="358"/>
    </location>
</feature>
<feature type="domain" description="Major facilitator superfamily (MFS) profile" evidence="7">
    <location>
        <begin position="252"/>
        <end position="446"/>
    </location>
</feature>
<evidence type="ECO:0000256" key="3">
    <source>
        <dbReference type="ARBA" id="ARBA00022692"/>
    </source>
</evidence>
<dbReference type="PANTHER" id="PTHR23519:SF1">
    <property type="entry name" value="AUTOPHAGY-RELATED PROTEIN 22"/>
    <property type="match status" value="1"/>
</dbReference>
<evidence type="ECO:0000256" key="6">
    <source>
        <dbReference type="SAM" id="Phobius"/>
    </source>
</evidence>
<dbReference type="InterPro" id="IPR020846">
    <property type="entry name" value="MFS_dom"/>
</dbReference>
<feature type="transmembrane region" description="Helical" evidence="6">
    <location>
        <begin position="29"/>
        <end position="55"/>
    </location>
</feature>
<keyword evidence="3 6" id="KW-0812">Transmembrane</keyword>
<dbReference type="Pfam" id="PF11700">
    <property type="entry name" value="ATG22"/>
    <property type="match status" value="1"/>
</dbReference>
<organism evidence="8 9">
    <name type="scientific">Tessaracoccus oleiagri</name>
    <dbReference type="NCBI Taxonomy" id="686624"/>
    <lineage>
        <taxon>Bacteria</taxon>
        <taxon>Bacillati</taxon>
        <taxon>Actinomycetota</taxon>
        <taxon>Actinomycetes</taxon>
        <taxon>Propionibacteriales</taxon>
        <taxon>Propionibacteriaceae</taxon>
        <taxon>Tessaracoccus</taxon>
    </lineage>
</organism>
<dbReference type="GO" id="GO:0005886">
    <property type="term" value="C:plasma membrane"/>
    <property type="evidence" value="ECO:0007669"/>
    <property type="project" value="UniProtKB-SubCell"/>
</dbReference>
<evidence type="ECO:0000256" key="1">
    <source>
        <dbReference type="ARBA" id="ARBA00004651"/>
    </source>
</evidence>
<feature type="transmembrane region" description="Helical" evidence="6">
    <location>
        <begin position="197"/>
        <end position="217"/>
    </location>
</feature>
<dbReference type="InterPro" id="IPR024671">
    <property type="entry name" value="Atg22-like"/>
</dbReference>
<feature type="transmembrane region" description="Helical" evidence="6">
    <location>
        <begin position="379"/>
        <end position="405"/>
    </location>
</feature>
<keyword evidence="4 6" id="KW-1133">Transmembrane helix</keyword>
<dbReference type="EMBL" id="FNGP01000001">
    <property type="protein sequence ID" value="SDL17935.1"/>
    <property type="molecule type" value="Genomic_DNA"/>
</dbReference>
<keyword evidence="2" id="KW-0813">Transport</keyword>
<sequence length="446" mass="47691">MSNTIENQPGTTVIPGEALRSTRASKGKVFSWALWDWATQPFATVITTFVFGVYLTSSYFGDTDQLSIDYGWAMAGVGIIIALLAPVLGQGSDRTGHRMRNLLITTMLLAVISASLYFVMPSPSYFWLGVALLGLGNVVAEIANVNYYAAIDQVSTPANVGRVSGLGWGLGYLGGISILLLIVAVLGMDFPPEDIRFAMLMCGAWTLIFSVPIFLALKDRRPDVAPEKIGVIGAYRELGRSIMRVWRTARHTLYFLIASAVFRDGLSGVFTYGAILAAGTFGFSGGEVIIFGIVANVTAGVSTMLFGMLDDKVGPKRVIMFSLVSMVVLGLAIFFFHDMGKIIFWVCGLLLTLFVGPAQSASRSYLARMIPEGQSGEIFGLYATTGRAVSFLSSIGWAVSIGIAVALTGGSDESVQYAGILGIVVVLLIGLIVLIPVKDPTRARTV</sequence>
<dbReference type="InterPro" id="IPR036259">
    <property type="entry name" value="MFS_trans_sf"/>
</dbReference>
<accession>A0A1G9HYN6</accession>
<dbReference type="RefSeq" id="WP_245701459.1">
    <property type="nucleotide sequence ID" value="NZ_FNGP01000001.1"/>
</dbReference>
<feature type="transmembrane region" description="Helical" evidence="6">
    <location>
        <begin position="417"/>
        <end position="437"/>
    </location>
</feature>
<protein>
    <submittedName>
        <fullName evidence="8">MFS transporter, UMF1 family</fullName>
    </submittedName>
</protein>
<feature type="transmembrane region" description="Helical" evidence="6">
    <location>
        <begin position="126"/>
        <end position="151"/>
    </location>
</feature>
<reference evidence="8 9" key="1">
    <citation type="submission" date="2016-10" db="EMBL/GenBank/DDBJ databases">
        <authorList>
            <person name="de Groot N.N."/>
        </authorList>
    </citation>
    <scope>NUCLEOTIDE SEQUENCE [LARGE SCALE GENOMIC DNA]</scope>
    <source>
        <strain evidence="8 9">CGMCC 1.9159</strain>
    </source>
</reference>
<dbReference type="SUPFAM" id="SSF103473">
    <property type="entry name" value="MFS general substrate transporter"/>
    <property type="match status" value="1"/>
</dbReference>
<feature type="transmembrane region" description="Helical" evidence="6">
    <location>
        <begin position="253"/>
        <end position="276"/>
    </location>
</feature>
<keyword evidence="9" id="KW-1185">Reference proteome</keyword>
<dbReference type="InterPro" id="IPR050495">
    <property type="entry name" value="ATG22/LtaA_families"/>
</dbReference>
<dbReference type="Proteomes" id="UP000199475">
    <property type="component" value="Unassembled WGS sequence"/>
</dbReference>
<evidence type="ECO:0000256" key="4">
    <source>
        <dbReference type="ARBA" id="ARBA00022989"/>
    </source>
</evidence>
<dbReference type="PROSITE" id="PS50850">
    <property type="entry name" value="MFS"/>
    <property type="match status" value="1"/>
</dbReference>
<evidence type="ECO:0000256" key="5">
    <source>
        <dbReference type="ARBA" id="ARBA00023136"/>
    </source>
</evidence>
<dbReference type="STRING" id="686624.SAMN04488242_0606"/>
<feature type="transmembrane region" description="Helical" evidence="6">
    <location>
        <begin position="163"/>
        <end position="185"/>
    </location>
</feature>
<keyword evidence="5 6" id="KW-0472">Membrane</keyword>
<dbReference type="AlphaFoldDB" id="A0A1G9HYN6"/>
<feature type="transmembrane region" description="Helical" evidence="6">
    <location>
        <begin position="288"/>
        <end position="306"/>
    </location>
</feature>
<feature type="transmembrane region" description="Helical" evidence="6">
    <location>
        <begin position="70"/>
        <end position="89"/>
    </location>
</feature>
<comment type="subcellular location">
    <subcellularLocation>
        <location evidence="1">Cell membrane</location>
        <topology evidence="1">Multi-pass membrane protein</topology>
    </subcellularLocation>
</comment>
<evidence type="ECO:0000259" key="7">
    <source>
        <dbReference type="PROSITE" id="PS50850"/>
    </source>
</evidence>
<dbReference type="Gene3D" id="1.20.1250.20">
    <property type="entry name" value="MFS general substrate transporter like domains"/>
    <property type="match status" value="2"/>
</dbReference>
<dbReference type="PANTHER" id="PTHR23519">
    <property type="entry name" value="AUTOPHAGY-RELATED PROTEIN 22"/>
    <property type="match status" value="1"/>
</dbReference>
<evidence type="ECO:0000313" key="9">
    <source>
        <dbReference type="Proteomes" id="UP000199475"/>
    </source>
</evidence>
<feature type="transmembrane region" description="Helical" evidence="6">
    <location>
        <begin position="101"/>
        <end position="120"/>
    </location>
</feature>
<dbReference type="GO" id="GO:0022857">
    <property type="term" value="F:transmembrane transporter activity"/>
    <property type="evidence" value="ECO:0007669"/>
    <property type="project" value="InterPro"/>
</dbReference>
<proteinExistence type="predicted"/>